<evidence type="ECO:0000313" key="2">
    <source>
        <dbReference type="EMBL" id="PJZ68165.1"/>
    </source>
</evidence>
<feature type="transmembrane region" description="Helical" evidence="1">
    <location>
        <begin position="81"/>
        <end position="102"/>
    </location>
</feature>
<evidence type="ECO:0000313" key="4">
    <source>
        <dbReference type="Proteomes" id="UP000231962"/>
    </source>
</evidence>
<protein>
    <submittedName>
        <fullName evidence="3">Uncharacterized protein</fullName>
    </submittedName>
</protein>
<comment type="caution">
    <text evidence="3">The sequence shown here is derived from an EMBL/GenBank/DDBJ whole genome shotgun (WGS) entry which is preliminary data.</text>
</comment>
<dbReference type="AlphaFoldDB" id="A0A2M9ZJ13"/>
<gene>
    <name evidence="2" type="ORF">CH360_17640</name>
    <name evidence="3" type="ORF">CH373_17070</name>
</gene>
<organism evidence="3 5">
    <name type="scientific">Leptospira perolatii</name>
    <dbReference type="NCBI Taxonomy" id="2023191"/>
    <lineage>
        <taxon>Bacteria</taxon>
        <taxon>Pseudomonadati</taxon>
        <taxon>Spirochaetota</taxon>
        <taxon>Spirochaetia</taxon>
        <taxon>Leptospirales</taxon>
        <taxon>Leptospiraceae</taxon>
        <taxon>Leptospira</taxon>
    </lineage>
</organism>
<keyword evidence="1" id="KW-1133">Transmembrane helix</keyword>
<keyword evidence="1" id="KW-0812">Transmembrane</keyword>
<evidence type="ECO:0000256" key="1">
    <source>
        <dbReference type="SAM" id="Phobius"/>
    </source>
</evidence>
<keyword evidence="1" id="KW-0472">Membrane</keyword>
<feature type="transmembrane region" description="Helical" evidence="1">
    <location>
        <begin position="6"/>
        <end position="27"/>
    </location>
</feature>
<sequence length="165" mass="19279">MIKSLLKDLTIALPAIPILLKAWIRFYKELLGRFAEFWSNKNGKEKSLFLVSFFQLGFSLTSWISYQIYLGMEETESIRVASNIFFILPSAFVFFFGGFWRSEWLFKALRISQGFLGLLLVLGALLPDFFFVSFLREEDYTFNWKFYTFCGTWFLTTIVVLVGGE</sequence>
<dbReference type="OrthoDB" id="329727at2"/>
<name>A0A2M9ZJ13_9LEPT</name>
<dbReference type="Proteomes" id="UP000231990">
    <property type="component" value="Unassembled WGS sequence"/>
</dbReference>
<proteinExistence type="predicted"/>
<evidence type="ECO:0000313" key="3">
    <source>
        <dbReference type="EMBL" id="PJZ71943.1"/>
    </source>
</evidence>
<evidence type="ECO:0000313" key="5">
    <source>
        <dbReference type="Proteomes" id="UP000231990"/>
    </source>
</evidence>
<dbReference type="RefSeq" id="WP_100715425.1">
    <property type="nucleotide sequence ID" value="NZ_NPDY01000031.1"/>
</dbReference>
<feature type="transmembrane region" description="Helical" evidence="1">
    <location>
        <begin position="48"/>
        <end position="69"/>
    </location>
</feature>
<reference evidence="4 5" key="1">
    <citation type="submission" date="2017-07" db="EMBL/GenBank/DDBJ databases">
        <title>Leptospira spp. isolated from tropical soils.</title>
        <authorList>
            <person name="Thibeaux R."/>
            <person name="Iraola G."/>
            <person name="Ferres I."/>
            <person name="Bierque E."/>
            <person name="Girault D."/>
            <person name="Soupe-Gilbert M.-E."/>
            <person name="Picardeau M."/>
            <person name="Goarant C."/>
        </authorList>
    </citation>
    <scope>NUCLEOTIDE SEQUENCE [LARGE SCALE GENOMIC DNA]</scope>
    <source>
        <strain evidence="3 5">FH1-B-B1</strain>
        <strain evidence="2 4">FH1-B-C1</strain>
    </source>
</reference>
<dbReference type="Proteomes" id="UP000231962">
    <property type="component" value="Unassembled WGS sequence"/>
</dbReference>
<accession>A0A2M9ZJ13</accession>
<keyword evidence="4" id="KW-1185">Reference proteome</keyword>
<feature type="transmembrane region" description="Helical" evidence="1">
    <location>
        <begin position="146"/>
        <end position="164"/>
    </location>
</feature>
<feature type="transmembrane region" description="Helical" evidence="1">
    <location>
        <begin position="114"/>
        <end position="134"/>
    </location>
</feature>
<dbReference type="EMBL" id="NPDY01000031">
    <property type="protein sequence ID" value="PJZ68165.1"/>
    <property type="molecule type" value="Genomic_DNA"/>
</dbReference>
<dbReference type="EMBL" id="NPDZ01000016">
    <property type="protein sequence ID" value="PJZ71943.1"/>
    <property type="molecule type" value="Genomic_DNA"/>
</dbReference>